<dbReference type="EMBL" id="LAZR01048787">
    <property type="protein sequence ID" value="KKK91133.1"/>
    <property type="molecule type" value="Genomic_DNA"/>
</dbReference>
<organism evidence="1">
    <name type="scientific">marine sediment metagenome</name>
    <dbReference type="NCBI Taxonomy" id="412755"/>
    <lineage>
        <taxon>unclassified sequences</taxon>
        <taxon>metagenomes</taxon>
        <taxon>ecological metagenomes</taxon>
    </lineage>
</organism>
<protein>
    <submittedName>
        <fullName evidence="1">Uncharacterized protein</fullName>
    </submittedName>
</protein>
<sequence length="96" mass="11146">MSRGDWRVKAIQVERGTALQPGIWYRTPLSNKDHVLGLRNDLIGDDLAWCGMSLGVCRDWTEGEEYAGLWYTNRKAANCAECRRKEKEWHRGSEYI</sequence>
<gene>
    <name evidence="1" type="ORF">LCGC14_2716010</name>
</gene>
<evidence type="ECO:0000313" key="1">
    <source>
        <dbReference type="EMBL" id="KKK91133.1"/>
    </source>
</evidence>
<proteinExistence type="predicted"/>
<accession>A0A0F8ZBK2</accession>
<name>A0A0F8ZBK2_9ZZZZ</name>
<reference evidence="1" key="1">
    <citation type="journal article" date="2015" name="Nature">
        <title>Complex archaea that bridge the gap between prokaryotes and eukaryotes.</title>
        <authorList>
            <person name="Spang A."/>
            <person name="Saw J.H."/>
            <person name="Jorgensen S.L."/>
            <person name="Zaremba-Niedzwiedzka K."/>
            <person name="Martijn J."/>
            <person name="Lind A.E."/>
            <person name="van Eijk R."/>
            <person name="Schleper C."/>
            <person name="Guy L."/>
            <person name="Ettema T.J."/>
        </authorList>
    </citation>
    <scope>NUCLEOTIDE SEQUENCE</scope>
</reference>
<dbReference type="AlphaFoldDB" id="A0A0F8ZBK2"/>
<comment type="caution">
    <text evidence="1">The sequence shown here is derived from an EMBL/GenBank/DDBJ whole genome shotgun (WGS) entry which is preliminary data.</text>
</comment>